<proteinExistence type="predicted"/>
<dbReference type="OrthoDB" id="9843889at2"/>
<gene>
    <name evidence="2" type="ORF">K678_15364</name>
</gene>
<dbReference type="STRING" id="1316936.K678_15364"/>
<comment type="caution">
    <text evidence="2">The sequence shown here is derived from an EMBL/GenBank/DDBJ whole genome shotgun (WGS) entry which is preliminary data.</text>
</comment>
<reference evidence="2 3" key="1">
    <citation type="submission" date="2013-04" db="EMBL/GenBank/DDBJ databases">
        <authorList>
            <person name="Kuznetsov B."/>
            <person name="Ivanovsky R."/>
        </authorList>
    </citation>
    <scope>NUCLEOTIDE SEQUENCE [LARGE SCALE GENOMIC DNA]</scope>
    <source>
        <strain evidence="2 3">MGU-K5</strain>
    </source>
</reference>
<feature type="region of interest" description="Disordered" evidence="1">
    <location>
        <begin position="173"/>
        <end position="198"/>
    </location>
</feature>
<dbReference type="Proteomes" id="UP000015350">
    <property type="component" value="Unassembled WGS sequence"/>
</dbReference>
<protein>
    <submittedName>
        <fullName evidence="2">Uncharacterized protein</fullName>
    </submittedName>
</protein>
<dbReference type="EMBL" id="AQPH01000081">
    <property type="protein sequence ID" value="EPY00576.1"/>
    <property type="molecule type" value="Genomic_DNA"/>
</dbReference>
<dbReference type="RefSeq" id="WP_021133359.1">
    <property type="nucleotide sequence ID" value="NZ_AQPH01000081.1"/>
</dbReference>
<evidence type="ECO:0000256" key="1">
    <source>
        <dbReference type="SAM" id="MobiDB-lite"/>
    </source>
</evidence>
<sequence length="289" mass="29128">MPNIGFSAVAQGADAQSLFRSIRQTPIKEDVFARADPDAKRQYEDALDISKKLAQGAKDAQNFATTKDLEAKKERLKLLKMLAQSATDPRTIRAIAREVAEIARSLGNAAASGGGGSVTATATTATAVSADASGAVAASAATAGEGALTVSAQAAPAAATEAGAVAQTTAADGAKAAAPTEQAQSVATPGAPGGDNSIKDQVRELLQLAKKILEKLRSSVLPGTRESEEVEKANREVLKAAAAFGISLDDRSQSASPSDGAGAETSDVAAVASVTVVDVAEITSVDIKV</sequence>
<accession>S9TED9</accession>
<name>S9TED9_MAGFU</name>
<organism evidence="2 3">
    <name type="scientific">Magnetospirillum fulvum MGU-K5</name>
    <dbReference type="NCBI Taxonomy" id="1316936"/>
    <lineage>
        <taxon>Bacteria</taxon>
        <taxon>Pseudomonadati</taxon>
        <taxon>Pseudomonadota</taxon>
        <taxon>Alphaproteobacteria</taxon>
        <taxon>Rhodospirillales</taxon>
        <taxon>Rhodospirillaceae</taxon>
        <taxon>Magnetospirillum</taxon>
    </lineage>
</organism>
<evidence type="ECO:0000313" key="3">
    <source>
        <dbReference type="Proteomes" id="UP000015350"/>
    </source>
</evidence>
<dbReference type="AlphaFoldDB" id="S9TED9"/>
<evidence type="ECO:0000313" key="2">
    <source>
        <dbReference type="EMBL" id="EPY00576.1"/>
    </source>
</evidence>